<dbReference type="CDD" id="cd00293">
    <property type="entry name" value="USP-like"/>
    <property type="match status" value="1"/>
</dbReference>
<comment type="similarity">
    <text evidence="1">Belongs to the universal stress protein A family.</text>
</comment>
<protein>
    <submittedName>
        <fullName evidence="4">Universal stress protein UspA</fullName>
    </submittedName>
</protein>
<dbReference type="GeneID" id="36838319"/>
<dbReference type="InterPro" id="IPR014729">
    <property type="entry name" value="Rossmann-like_a/b/a_fold"/>
</dbReference>
<dbReference type="Pfam" id="PF00582">
    <property type="entry name" value="Usp"/>
    <property type="match status" value="1"/>
</dbReference>
<feature type="domain" description="UspA" evidence="3">
    <location>
        <begin position="1"/>
        <end position="138"/>
    </location>
</feature>
<dbReference type="SUPFAM" id="SSF52402">
    <property type="entry name" value="Adenine nucleotide alpha hydrolases-like"/>
    <property type="match status" value="1"/>
</dbReference>
<dbReference type="InterPro" id="IPR006016">
    <property type="entry name" value="UspA"/>
</dbReference>
<dbReference type="PANTHER" id="PTHR46268">
    <property type="entry name" value="STRESS RESPONSE PROTEIN NHAX"/>
    <property type="match status" value="1"/>
</dbReference>
<dbReference type="OrthoDB" id="105697at2157"/>
<feature type="coiled-coil region" evidence="2">
    <location>
        <begin position="53"/>
        <end position="80"/>
    </location>
</feature>
<dbReference type="EMBL" id="CP029288">
    <property type="protein sequence ID" value="AWR97852.1"/>
    <property type="molecule type" value="Genomic_DNA"/>
</dbReference>
<evidence type="ECO:0000313" key="5">
    <source>
        <dbReference type="Proteomes" id="UP000248410"/>
    </source>
</evidence>
<name>A0A2U9IPB5_9CREN</name>
<dbReference type="PRINTS" id="PR01438">
    <property type="entry name" value="UNVRSLSTRESS"/>
</dbReference>
<organism evidence="4 5">
    <name type="scientific">Acidianus sulfidivorans JP7</name>
    <dbReference type="NCBI Taxonomy" id="619593"/>
    <lineage>
        <taxon>Archaea</taxon>
        <taxon>Thermoproteota</taxon>
        <taxon>Thermoprotei</taxon>
        <taxon>Sulfolobales</taxon>
        <taxon>Sulfolobaceae</taxon>
        <taxon>Acidianus</taxon>
    </lineage>
</organism>
<accession>A0A2U9IPB5</accession>
<dbReference type="PANTHER" id="PTHR46268:SF25">
    <property type="entry name" value="USPA DOMAIN PROTEIN"/>
    <property type="match status" value="1"/>
</dbReference>
<gene>
    <name evidence="4" type="ORF">DFR86_10080</name>
</gene>
<dbReference type="Gene3D" id="3.40.50.620">
    <property type="entry name" value="HUPs"/>
    <property type="match status" value="1"/>
</dbReference>
<dbReference type="InterPro" id="IPR006015">
    <property type="entry name" value="Universal_stress_UspA"/>
</dbReference>
<evidence type="ECO:0000313" key="4">
    <source>
        <dbReference type="EMBL" id="AWR97852.1"/>
    </source>
</evidence>
<evidence type="ECO:0000256" key="1">
    <source>
        <dbReference type="ARBA" id="ARBA00008791"/>
    </source>
</evidence>
<proteinExistence type="inferred from homology"/>
<dbReference type="RefSeq" id="WP_110380742.1">
    <property type="nucleotide sequence ID" value="NZ_CP029288.2"/>
</dbReference>
<dbReference type="AlphaFoldDB" id="A0A2U9IPB5"/>
<evidence type="ECO:0000256" key="2">
    <source>
        <dbReference type="SAM" id="Coils"/>
    </source>
</evidence>
<keyword evidence="5" id="KW-1185">Reference proteome</keyword>
<dbReference type="KEGG" id="asul:DFR86_10080"/>
<reference evidence="4 5" key="1">
    <citation type="submission" date="2018-05" db="EMBL/GenBank/DDBJ databases">
        <title>Complete Genome Sequences of Extremely Thermoacidophilic, Metal-Mobilizing Type-Strain Members of the Archaeal Family Sulfolobaceae: Acidianus brierleyi DSM-1651T, Acidianus sulfidivorans DSM-18786T, Metallosphaera hakonensis DSM-7519T, and Metallosphaera prunae DSM-10039T.</title>
        <authorList>
            <person name="Counts J.A."/>
            <person name="Kelly R.M."/>
        </authorList>
    </citation>
    <scope>NUCLEOTIDE SEQUENCE [LARGE SCALE GENOMIC DNA]</scope>
    <source>
        <strain evidence="4 5">JP7</strain>
    </source>
</reference>
<keyword evidence="2" id="KW-0175">Coiled coil</keyword>
<dbReference type="Proteomes" id="UP000248410">
    <property type="component" value="Chromosome"/>
</dbReference>
<sequence>MFEKILVPYDGSEQAKKALDIAVELARKYNSKLYIIEVVDETVFENSGILPPLSAIEELRKKAQKDVEEAAKKAQGLEVVNEVLSGDPGSTILEYSSNNGISLIVMGSRGLSKFKRLLLGSVSTVVVNHSSVPVMIVK</sequence>
<evidence type="ECO:0000259" key="3">
    <source>
        <dbReference type="Pfam" id="PF00582"/>
    </source>
</evidence>